<keyword evidence="3" id="KW-1185">Reference proteome</keyword>
<evidence type="ECO:0000256" key="1">
    <source>
        <dbReference type="SAM" id="MobiDB-lite"/>
    </source>
</evidence>
<dbReference type="AlphaFoldDB" id="A0A9N9C5J8"/>
<dbReference type="InterPro" id="IPR026680">
    <property type="entry name" value="CCDC137"/>
</dbReference>
<dbReference type="PANTHER" id="PTHR21838:SF2">
    <property type="entry name" value="COILED-COIL DOMAIN-CONTAINING PROTEIN 137"/>
    <property type="match status" value="1"/>
</dbReference>
<evidence type="ECO:0000313" key="2">
    <source>
        <dbReference type="EMBL" id="CAG8587775.1"/>
    </source>
</evidence>
<proteinExistence type="predicted"/>
<name>A0A9N9C5J8_9GLOM</name>
<sequence>MPHKRKKVAERLARRSYDEDPNKNKTSDTPKRFERLLEFKGRVEQGTKRKRLSSQEEPNKKRVSKFTVVHSLMVTTKESSAYPSLLYRRVDNEMQSDILHSIKNATSNSKSKRYREKLKQKKLQKMAEIKEEIEAKDFDKIKDNIKFGEVVQSPPSLKILPKARELKHQNIISTPITTKITTEVQVDGEWKGQKSHQNVNAAIRRMLENEREKVVAHYRMIREKQRTPNAP</sequence>
<protein>
    <submittedName>
        <fullName evidence="2">10780_t:CDS:1</fullName>
    </submittedName>
</protein>
<evidence type="ECO:0000313" key="3">
    <source>
        <dbReference type="Proteomes" id="UP000789572"/>
    </source>
</evidence>
<comment type="caution">
    <text evidence="2">The sequence shown here is derived from an EMBL/GenBank/DDBJ whole genome shotgun (WGS) entry which is preliminary data.</text>
</comment>
<dbReference type="GO" id="GO:0005634">
    <property type="term" value="C:nucleus"/>
    <property type="evidence" value="ECO:0007669"/>
    <property type="project" value="TreeGrafter"/>
</dbReference>
<dbReference type="OrthoDB" id="5876637at2759"/>
<gene>
    <name evidence="2" type="ORF">POCULU_LOCUS6814</name>
</gene>
<reference evidence="2" key="1">
    <citation type="submission" date="2021-06" db="EMBL/GenBank/DDBJ databases">
        <authorList>
            <person name="Kallberg Y."/>
            <person name="Tangrot J."/>
            <person name="Rosling A."/>
        </authorList>
    </citation>
    <scope>NUCLEOTIDE SEQUENCE</scope>
    <source>
        <strain evidence="2">IA702</strain>
    </source>
</reference>
<feature type="compositionally biased region" description="Basic and acidic residues" evidence="1">
    <location>
        <begin position="9"/>
        <end position="60"/>
    </location>
</feature>
<organism evidence="2 3">
    <name type="scientific">Paraglomus occultum</name>
    <dbReference type="NCBI Taxonomy" id="144539"/>
    <lineage>
        <taxon>Eukaryota</taxon>
        <taxon>Fungi</taxon>
        <taxon>Fungi incertae sedis</taxon>
        <taxon>Mucoromycota</taxon>
        <taxon>Glomeromycotina</taxon>
        <taxon>Glomeromycetes</taxon>
        <taxon>Paraglomerales</taxon>
        <taxon>Paraglomeraceae</taxon>
        <taxon>Paraglomus</taxon>
    </lineage>
</organism>
<dbReference type="EMBL" id="CAJVPJ010001356">
    <property type="protein sequence ID" value="CAG8587775.1"/>
    <property type="molecule type" value="Genomic_DNA"/>
</dbReference>
<feature type="region of interest" description="Disordered" evidence="1">
    <location>
        <begin position="1"/>
        <end position="62"/>
    </location>
</feature>
<dbReference type="PANTHER" id="PTHR21838">
    <property type="entry name" value="COILED-COIL DOMAIN-CONTAINING PROTEIN 137"/>
    <property type="match status" value="1"/>
</dbReference>
<accession>A0A9N9C5J8</accession>
<dbReference type="Proteomes" id="UP000789572">
    <property type="component" value="Unassembled WGS sequence"/>
</dbReference>